<gene>
    <name evidence="2" type="ORF">DRW07_04945</name>
</gene>
<dbReference type="PANTHER" id="PTHR38773:SF1">
    <property type="entry name" value="PROTEIN SPRT"/>
    <property type="match status" value="1"/>
</dbReference>
<organism evidence="2 3">
    <name type="scientific">Alteromonas sediminis</name>
    <dbReference type="NCBI Taxonomy" id="2259342"/>
    <lineage>
        <taxon>Bacteria</taxon>
        <taxon>Pseudomonadati</taxon>
        <taxon>Pseudomonadota</taxon>
        <taxon>Gammaproteobacteria</taxon>
        <taxon>Alteromonadales</taxon>
        <taxon>Alteromonadaceae</taxon>
        <taxon>Alteromonas/Salinimonas group</taxon>
        <taxon>Alteromonas</taxon>
    </lineage>
</organism>
<sequence>MPTMQNALTSSTADPQSAVLLCVDKHIAKASSYFDYPLRKPQVTFRASGTRAGTAFLHQNRVNFHRILLQHNLHTYLSDVVPHEIAHLVVHSLFGRVQPHGREWKLVMQSVFGCRPSVTHTLDLSVLERKTWDYQCACTTHQLTTRRHNAIQQKKRIYRCQRCENILTVSP</sequence>
<dbReference type="EMBL" id="RPOK01000001">
    <property type="protein sequence ID" value="RPJ68742.1"/>
    <property type="molecule type" value="Genomic_DNA"/>
</dbReference>
<dbReference type="Pfam" id="PF10263">
    <property type="entry name" value="SprT-like"/>
    <property type="match status" value="1"/>
</dbReference>
<dbReference type="OrthoDB" id="267364at2"/>
<accession>A0A3N5Y3Z8</accession>
<keyword evidence="3" id="KW-1185">Reference proteome</keyword>
<dbReference type="SMART" id="SM00731">
    <property type="entry name" value="SprT"/>
    <property type="match status" value="1"/>
</dbReference>
<evidence type="ECO:0000313" key="2">
    <source>
        <dbReference type="EMBL" id="RPJ68742.1"/>
    </source>
</evidence>
<evidence type="ECO:0000313" key="3">
    <source>
        <dbReference type="Proteomes" id="UP000275281"/>
    </source>
</evidence>
<keyword evidence="2" id="KW-0645">Protease</keyword>
<reference evidence="2 3" key="1">
    <citation type="submission" date="2018-11" db="EMBL/GenBank/DDBJ databases">
        <authorList>
            <person name="Ye M.-Q."/>
            <person name="Du Z.-J."/>
        </authorList>
    </citation>
    <scope>NUCLEOTIDE SEQUENCE [LARGE SCALE GENOMIC DNA]</scope>
    <source>
        <strain evidence="2 3">U0105</strain>
    </source>
</reference>
<keyword evidence="2" id="KW-0482">Metalloprotease</keyword>
<name>A0A3N5Y3Z8_9ALTE</name>
<evidence type="ECO:0000259" key="1">
    <source>
        <dbReference type="SMART" id="SM00731"/>
    </source>
</evidence>
<proteinExistence type="predicted"/>
<dbReference type="GO" id="GO:0006950">
    <property type="term" value="P:response to stress"/>
    <property type="evidence" value="ECO:0007669"/>
    <property type="project" value="UniProtKB-ARBA"/>
</dbReference>
<dbReference type="GO" id="GO:0006508">
    <property type="term" value="P:proteolysis"/>
    <property type="evidence" value="ECO:0007669"/>
    <property type="project" value="UniProtKB-KW"/>
</dbReference>
<dbReference type="AlphaFoldDB" id="A0A3N5Y3Z8"/>
<dbReference type="PANTHER" id="PTHR38773">
    <property type="entry name" value="PROTEIN SPRT"/>
    <property type="match status" value="1"/>
</dbReference>
<dbReference type="InterPro" id="IPR006640">
    <property type="entry name" value="SprT-like_domain"/>
</dbReference>
<feature type="domain" description="SprT-like" evidence="1">
    <location>
        <begin position="21"/>
        <end position="170"/>
    </location>
</feature>
<protein>
    <submittedName>
        <fullName evidence="2">SprT family zinc-dependent metalloprotease</fullName>
    </submittedName>
</protein>
<dbReference type="Proteomes" id="UP000275281">
    <property type="component" value="Unassembled WGS sequence"/>
</dbReference>
<comment type="caution">
    <text evidence="2">The sequence shown here is derived from an EMBL/GenBank/DDBJ whole genome shotgun (WGS) entry which is preliminary data.</text>
</comment>
<keyword evidence="2" id="KW-0378">Hydrolase</keyword>
<dbReference type="GO" id="GO:0008237">
    <property type="term" value="F:metallopeptidase activity"/>
    <property type="evidence" value="ECO:0007669"/>
    <property type="project" value="UniProtKB-KW"/>
</dbReference>
<dbReference type="NCBIfam" id="NF003421">
    <property type="entry name" value="PRK04860.1"/>
    <property type="match status" value="1"/>
</dbReference>